<keyword evidence="2" id="KW-1185">Reference proteome</keyword>
<dbReference type="Proteomes" id="UP001523369">
    <property type="component" value="Unassembled WGS sequence"/>
</dbReference>
<evidence type="ECO:0000313" key="1">
    <source>
        <dbReference type="EMBL" id="MCO8275479.1"/>
    </source>
</evidence>
<accession>A0ABT1DXA5</accession>
<gene>
    <name evidence="1" type="ORF">M1L60_33340</name>
</gene>
<dbReference type="RefSeq" id="WP_253241543.1">
    <property type="nucleotide sequence ID" value="NZ_JAMYJR010000038.1"/>
</dbReference>
<proteinExistence type="predicted"/>
<protein>
    <submittedName>
        <fullName evidence="1">Uncharacterized protein</fullName>
    </submittedName>
</protein>
<evidence type="ECO:0000313" key="2">
    <source>
        <dbReference type="Proteomes" id="UP001523369"/>
    </source>
</evidence>
<organism evidence="1 2">
    <name type="scientific">Paractinoplanes aksuensis</name>
    <dbReference type="NCBI Taxonomy" id="2939490"/>
    <lineage>
        <taxon>Bacteria</taxon>
        <taxon>Bacillati</taxon>
        <taxon>Actinomycetota</taxon>
        <taxon>Actinomycetes</taxon>
        <taxon>Micromonosporales</taxon>
        <taxon>Micromonosporaceae</taxon>
        <taxon>Paractinoplanes</taxon>
    </lineage>
</organism>
<name>A0ABT1DXA5_9ACTN</name>
<reference evidence="1 2" key="1">
    <citation type="submission" date="2022-06" db="EMBL/GenBank/DDBJ databases">
        <title>New Species of the Genus Actinoplanes, ActinopZanes ferrugineus.</title>
        <authorList>
            <person name="Ding P."/>
        </authorList>
    </citation>
    <scope>NUCLEOTIDE SEQUENCE [LARGE SCALE GENOMIC DNA]</scope>
    <source>
        <strain evidence="1 2">TRM88003</strain>
    </source>
</reference>
<comment type="caution">
    <text evidence="1">The sequence shown here is derived from an EMBL/GenBank/DDBJ whole genome shotgun (WGS) entry which is preliminary data.</text>
</comment>
<sequence length="56" mass="6227">MPVRFEMLGPVEVCRDGAAVDLGARQPRLMPAGAVHRQTRLRMSRVAELDRAAVRL</sequence>
<dbReference type="EMBL" id="JAMYJR010000038">
    <property type="protein sequence ID" value="MCO8275479.1"/>
    <property type="molecule type" value="Genomic_DNA"/>
</dbReference>